<evidence type="ECO:0000313" key="2">
    <source>
        <dbReference type="EMBL" id="GAI00746.1"/>
    </source>
</evidence>
<proteinExistence type="predicted"/>
<dbReference type="EMBL" id="BARU01049000">
    <property type="protein sequence ID" value="GAI00746.1"/>
    <property type="molecule type" value="Genomic_DNA"/>
</dbReference>
<dbReference type="AlphaFoldDB" id="X1L4C9"/>
<sequence>EVIKKEIDTSKKKENQLQVDLATTIKEYNDLKNLKEQLEKSINAYEKLELKRESLNQA</sequence>
<name>X1L4C9_9ZZZZ</name>
<comment type="caution">
    <text evidence="2">The sequence shown here is derived from an EMBL/GenBank/DDBJ whole genome shotgun (WGS) entry which is preliminary data.</text>
</comment>
<keyword evidence="1" id="KW-0175">Coiled coil</keyword>
<dbReference type="SUPFAM" id="SSF64593">
    <property type="entry name" value="Intermediate filament protein, coiled coil region"/>
    <property type="match status" value="1"/>
</dbReference>
<feature type="non-terminal residue" evidence="2">
    <location>
        <position position="1"/>
    </location>
</feature>
<evidence type="ECO:0000256" key="1">
    <source>
        <dbReference type="SAM" id="Coils"/>
    </source>
</evidence>
<feature type="coiled-coil region" evidence="1">
    <location>
        <begin position="21"/>
        <end position="58"/>
    </location>
</feature>
<reference evidence="2" key="1">
    <citation type="journal article" date="2014" name="Front. Microbiol.">
        <title>High frequency of phylogenetically diverse reductive dehalogenase-homologous genes in deep subseafloor sedimentary metagenomes.</title>
        <authorList>
            <person name="Kawai M."/>
            <person name="Futagami T."/>
            <person name="Toyoda A."/>
            <person name="Takaki Y."/>
            <person name="Nishi S."/>
            <person name="Hori S."/>
            <person name="Arai W."/>
            <person name="Tsubouchi T."/>
            <person name="Morono Y."/>
            <person name="Uchiyama I."/>
            <person name="Ito T."/>
            <person name="Fujiyama A."/>
            <person name="Inagaki F."/>
            <person name="Takami H."/>
        </authorList>
    </citation>
    <scope>NUCLEOTIDE SEQUENCE</scope>
    <source>
        <strain evidence="2">Expedition CK06-06</strain>
    </source>
</reference>
<feature type="non-terminal residue" evidence="2">
    <location>
        <position position="58"/>
    </location>
</feature>
<accession>X1L4C9</accession>
<organism evidence="2">
    <name type="scientific">marine sediment metagenome</name>
    <dbReference type="NCBI Taxonomy" id="412755"/>
    <lineage>
        <taxon>unclassified sequences</taxon>
        <taxon>metagenomes</taxon>
        <taxon>ecological metagenomes</taxon>
    </lineage>
</organism>
<gene>
    <name evidence="2" type="ORF">S03H2_72458</name>
</gene>
<protein>
    <submittedName>
        <fullName evidence="2">Uncharacterized protein</fullName>
    </submittedName>
</protein>